<proteinExistence type="predicted"/>
<evidence type="ECO:0000313" key="2">
    <source>
        <dbReference type="EMBL" id="GFD38322.1"/>
    </source>
</evidence>
<dbReference type="AlphaFoldDB" id="A0A699VRW9"/>
<comment type="caution">
    <text evidence="2">The sequence shown here is derived from an EMBL/GenBank/DDBJ whole genome shotgun (WGS) entry which is preliminary data.</text>
</comment>
<organism evidence="2">
    <name type="scientific">Tanacetum cinerariifolium</name>
    <name type="common">Dalmatian daisy</name>
    <name type="synonym">Chrysanthemum cinerariifolium</name>
    <dbReference type="NCBI Taxonomy" id="118510"/>
    <lineage>
        <taxon>Eukaryota</taxon>
        <taxon>Viridiplantae</taxon>
        <taxon>Streptophyta</taxon>
        <taxon>Embryophyta</taxon>
        <taxon>Tracheophyta</taxon>
        <taxon>Spermatophyta</taxon>
        <taxon>Magnoliopsida</taxon>
        <taxon>eudicotyledons</taxon>
        <taxon>Gunneridae</taxon>
        <taxon>Pentapetalae</taxon>
        <taxon>asterids</taxon>
        <taxon>campanulids</taxon>
        <taxon>Asterales</taxon>
        <taxon>Asteraceae</taxon>
        <taxon>Asteroideae</taxon>
        <taxon>Anthemideae</taxon>
        <taxon>Anthemidinae</taxon>
        <taxon>Tanacetum</taxon>
    </lineage>
</organism>
<protein>
    <submittedName>
        <fullName evidence="2">Uncharacterized protein</fullName>
    </submittedName>
</protein>
<dbReference type="EMBL" id="BKCJ011498882">
    <property type="protein sequence ID" value="GFD38322.1"/>
    <property type="molecule type" value="Genomic_DNA"/>
</dbReference>
<accession>A0A699VRW9</accession>
<feature type="compositionally biased region" description="Basic and acidic residues" evidence="1">
    <location>
        <begin position="142"/>
        <end position="159"/>
    </location>
</feature>
<evidence type="ECO:0000256" key="1">
    <source>
        <dbReference type="SAM" id="MobiDB-lite"/>
    </source>
</evidence>
<feature type="compositionally biased region" description="Basic and acidic residues" evidence="1">
    <location>
        <begin position="28"/>
        <end position="37"/>
    </location>
</feature>
<name>A0A699VRW9_TANCI</name>
<feature type="non-terminal residue" evidence="2">
    <location>
        <position position="159"/>
    </location>
</feature>
<feature type="non-terminal residue" evidence="2">
    <location>
        <position position="1"/>
    </location>
</feature>
<reference evidence="2" key="1">
    <citation type="journal article" date="2019" name="Sci. Rep.">
        <title>Draft genome of Tanacetum cinerariifolium, the natural source of mosquito coil.</title>
        <authorList>
            <person name="Yamashiro T."/>
            <person name="Shiraishi A."/>
            <person name="Satake H."/>
            <person name="Nakayama K."/>
        </authorList>
    </citation>
    <scope>NUCLEOTIDE SEQUENCE</scope>
</reference>
<feature type="region of interest" description="Disordered" evidence="1">
    <location>
        <begin position="1"/>
        <end position="65"/>
    </location>
</feature>
<feature type="region of interest" description="Disordered" evidence="1">
    <location>
        <begin position="86"/>
        <end position="159"/>
    </location>
</feature>
<gene>
    <name evidence="2" type="ORF">Tci_910291</name>
</gene>
<sequence>TDTGQCVLGAGQPAWREPDPVTQLGARPDLRGRERGQPRSPLVMAQRETRPRCSSGATGAGPDSAVATQAAQPLGAGHLRQRPLVAGTAQRPHAPVIAHGDSPLRVRLGNHDSGQRHVWQPDPEPGHSALAARVRRAHRRHDPCQRQQRTDDRKRPTGL</sequence>